<protein>
    <submittedName>
        <fullName evidence="1">Uncharacterized protein</fullName>
    </submittedName>
</protein>
<proteinExistence type="predicted"/>
<name>A0A1D7UVX7_9LEPT</name>
<reference evidence="1 2" key="1">
    <citation type="submission" date="2016-04" db="EMBL/GenBank/DDBJ databases">
        <title>Complete genome seqeunce of Leptospira alstonii serovar Room22.</title>
        <authorList>
            <person name="Nally J.E."/>
            <person name="Bayles D.O."/>
            <person name="Hurley D."/>
            <person name="Fanning S."/>
            <person name="McMahon B.J."/>
            <person name="Arent Z."/>
        </authorList>
    </citation>
    <scope>NUCLEOTIDE SEQUENCE [LARGE SCALE GENOMIC DNA]</scope>
    <source>
        <strain evidence="1 2">GWTS #1</strain>
    </source>
</reference>
<evidence type="ECO:0000313" key="1">
    <source>
        <dbReference type="EMBL" id="AOP33755.1"/>
    </source>
</evidence>
<dbReference type="Proteomes" id="UP000094197">
    <property type="component" value="Chromosome 1"/>
</dbReference>
<dbReference type="KEGG" id="laj:A0128_07810"/>
<organism evidence="1 2">
    <name type="scientific">Leptospira tipperaryensis</name>
    <dbReference type="NCBI Taxonomy" id="2564040"/>
    <lineage>
        <taxon>Bacteria</taxon>
        <taxon>Pseudomonadati</taxon>
        <taxon>Spirochaetota</taxon>
        <taxon>Spirochaetia</taxon>
        <taxon>Leptospirales</taxon>
        <taxon>Leptospiraceae</taxon>
        <taxon>Leptospira</taxon>
    </lineage>
</organism>
<gene>
    <name evidence="1" type="ORF">A0128_07810</name>
</gene>
<dbReference type="EMBL" id="CP015217">
    <property type="protein sequence ID" value="AOP33755.1"/>
    <property type="molecule type" value="Genomic_DNA"/>
</dbReference>
<accession>A0A1D7UVX7</accession>
<sequence length="76" mass="8924">MFKSEEVVVHGKSVVTTTNLRESRAPHPDWVEEVGRWEKSVRLSSNTKTNFYQEEFPFTIFVVPPTKPSLRERNFL</sequence>
<keyword evidence="2" id="KW-1185">Reference proteome</keyword>
<evidence type="ECO:0000313" key="2">
    <source>
        <dbReference type="Proteomes" id="UP000094197"/>
    </source>
</evidence>
<dbReference type="AlphaFoldDB" id="A0A1D7UVX7"/>